<comment type="caution">
    <text evidence="1">The sequence shown here is derived from an EMBL/GenBank/DDBJ whole genome shotgun (WGS) entry which is preliminary data.</text>
</comment>
<dbReference type="EMBL" id="JABCIY010000347">
    <property type="protein sequence ID" value="KAF7184925.1"/>
    <property type="molecule type" value="Genomic_DNA"/>
</dbReference>
<sequence>MVSEYTNRFSSSQATIIAQMNFGTEWSYAYNELDFPLNLMVKLKQWSDVVYNGIIGTINKQGYAAFRPFNIKHVFRHNLIDKGVIAVLQSVIESDTPKRQWPGSQFAISTPQARAVLSVANAKGIWWMLASHKEALGEKAFSSH</sequence>
<evidence type="ECO:0000313" key="2">
    <source>
        <dbReference type="Proteomes" id="UP000660729"/>
    </source>
</evidence>
<dbReference type="AlphaFoldDB" id="A0A8H6VFE2"/>
<evidence type="ECO:0000313" key="1">
    <source>
        <dbReference type="EMBL" id="KAF7184925.1"/>
    </source>
</evidence>
<protein>
    <submittedName>
        <fullName evidence="1">Uncharacterized protein</fullName>
    </submittedName>
</protein>
<dbReference type="Proteomes" id="UP000660729">
    <property type="component" value="Unassembled WGS sequence"/>
</dbReference>
<accession>A0A8H6VFE2</accession>
<dbReference type="OrthoDB" id="5337308at2759"/>
<keyword evidence="2" id="KW-1185">Reference proteome</keyword>
<reference evidence="1" key="1">
    <citation type="submission" date="2020-04" db="EMBL/GenBank/DDBJ databases">
        <title>Draft genome resource of the tomato pathogen Pseudocercospora fuligena.</title>
        <authorList>
            <person name="Zaccaron A."/>
        </authorList>
    </citation>
    <scope>NUCLEOTIDE SEQUENCE</scope>
    <source>
        <strain evidence="1">PF001</strain>
    </source>
</reference>
<name>A0A8H6VFE2_9PEZI</name>
<organism evidence="1 2">
    <name type="scientific">Pseudocercospora fuligena</name>
    <dbReference type="NCBI Taxonomy" id="685502"/>
    <lineage>
        <taxon>Eukaryota</taxon>
        <taxon>Fungi</taxon>
        <taxon>Dikarya</taxon>
        <taxon>Ascomycota</taxon>
        <taxon>Pezizomycotina</taxon>
        <taxon>Dothideomycetes</taxon>
        <taxon>Dothideomycetidae</taxon>
        <taxon>Mycosphaerellales</taxon>
        <taxon>Mycosphaerellaceae</taxon>
        <taxon>Pseudocercospora</taxon>
    </lineage>
</organism>
<proteinExistence type="predicted"/>
<gene>
    <name evidence="1" type="ORF">HII31_13737</name>
</gene>